<dbReference type="InterPro" id="IPR012338">
    <property type="entry name" value="Beta-lactam/transpept-like"/>
</dbReference>
<keyword evidence="3" id="KW-1133">Transmembrane helix</keyword>
<protein>
    <submittedName>
        <fullName evidence="6">Peptidoglycan glycosyltransferase</fullName>
    </submittedName>
</protein>
<evidence type="ECO:0000313" key="7">
    <source>
        <dbReference type="Proteomes" id="UP000033986"/>
    </source>
</evidence>
<dbReference type="PANTHER" id="PTHR30627">
    <property type="entry name" value="PEPTIDOGLYCAN D,D-TRANSPEPTIDASE"/>
    <property type="match status" value="1"/>
</dbReference>
<dbReference type="GO" id="GO:0071555">
    <property type="term" value="P:cell wall organization"/>
    <property type="evidence" value="ECO:0007669"/>
    <property type="project" value="TreeGrafter"/>
</dbReference>
<dbReference type="Gene3D" id="3.40.710.10">
    <property type="entry name" value="DD-peptidase/beta-lactamase superfamily"/>
    <property type="match status" value="1"/>
</dbReference>
<evidence type="ECO:0000256" key="1">
    <source>
        <dbReference type="ARBA" id="ARBA00004370"/>
    </source>
</evidence>
<keyword evidence="2 3" id="KW-0472">Membrane</keyword>
<feature type="transmembrane region" description="Helical" evidence="3">
    <location>
        <begin position="12"/>
        <end position="30"/>
    </location>
</feature>
<dbReference type="InterPro" id="IPR050515">
    <property type="entry name" value="Beta-lactam/transpept"/>
</dbReference>
<evidence type="ECO:0000256" key="2">
    <source>
        <dbReference type="ARBA" id="ARBA00023136"/>
    </source>
</evidence>
<dbReference type="InterPro" id="IPR036138">
    <property type="entry name" value="PBP_dimer_sf"/>
</dbReference>
<dbReference type="InterPro" id="IPR001460">
    <property type="entry name" value="PCN-bd_Tpept"/>
</dbReference>
<dbReference type="Pfam" id="PF00905">
    <property type="entry name" value="Transpeptidase"/>
    <property type="match status" value="1"/>
</dbReference>
<keyword evidence="3" id="KW-0812">Transmembrane</keyword>
<dbReference type="Gene3D" id="3.30.450.330">
    <property type="match status" value="1"/>
</dbReference>
<dbReference type="GO" id="GO:0016740">
    <property type="term" value="F:transferase activity"/>
    <property type="evidence" value="ECO:0007669"/>
    <property type="project" value="UniProtKB-KW"/>
</dbReference>
<comment type="subcellular location">
    <subcellularLocation>
        <location evidence="1">Membrane</location>
    </subcellularLocation>
</comment>
<dbReference type="GO" id="GO:0008658">
    <property type="term" value="F:penicillin binding"/>
    <property type="evidence" value="ECO:0007669"/>
    <property type="project" value="InterPro"/>
</dbReference>
<proteinExistence type="predicted"/>
<accession>A0A0G0Z4H7</accession>
<dbReference type="SUPFAM" id="SSF56519">
    <property type="entry name" value="Penicillin binding protein dimerisation domain"/>
    <property type="match status" value="1"/>
</dbReference>
<comment type="caution">
    <text evidence="6">The sequence shown here is derived from an EMBL/GenBank/DDBJ whole genome shotgun (WGS) entry which is preliminary data.</text>
</comment>
<feature type="domain" description="Penicillin-binding protein dimerisation" evidence="5">
    <location>
        <begin position="51"/>
        <end position="190"/>
    </location>
</feature>
<dbReference type="Pfam" id="PF03717">
    <property type="entry name" value="PBP_dimer"/>
    <property type="match status" value="1"/>
</dbReference>
<feature type="domain" description="Penicillin-binding protein transpeptidase" evidence="4">
    <location>
        <begin position="222"/>
        <end position="526"/>
    </location>
</feature>
<reference evidence="6 7" key="1">
    <citation type="journal article" date="2015" name="Nature">
        <title>rRNA introns, odd ribosomes, and small enigmatic genomes across a large radiation of phyla.</title>
        <authorList>
            <person name="Brown C.T."/>
            <person name="Hug L.A."/>
            <person name="Thomas B.C."/>
            <person name="Sharon I."/>
            <person name="Castelle C.J."/>
            <person name="Singh A."/>
            <person name="Wilkins M.J."/>
            <person name="Williams K.H."/>
            <person name="Banfield J.F."/>
        </authorList>
    </citation>
    <scope>NUCLEOTIDE SEQUENCE [LARGE SCALE GENOMIC DNA]</scope>
</reference>
<keyword evidence="6" id="KW-0808">Transferase</keyword>
<dbReference type="SUPFAM" id="SSF56601">
    <property type="entry name" value="beta-lactamase/transpeptidase-like"/>
    <property type="match status" value="1"/>
</dbReference>
<evidence type="ECO:0000313" key="6">
    <source>
        <dbReference type="EMBL" id="KKS43612.1"/>
    </source>
</evidence>
<dbReference type="Gene3D" id="3.90.1310.10">
    <property type="entry name" value="Penicillin-binding protein 2a (Domain 2)"/>
    <property type="match status" value="1"/>
</dbReference>
<sequence>MLKQGIENRILILILIFVAVGLIVWGRFFYLTVVRHDYYLAKIKNAGGSDIIAPRGSIFLTDKDNLPFAAALNKEFPLVYAVPSKIKDPASLAKKLAPILEIDEAALFAKLNKTNDPYEILKKKVPDEIIGKIKSDKDEGVFIDNETLRYYPEGLYLGEVIGFLGFNKSGQKGQYGLEESYEEELSGIVSSADLILTVDSSIQAEAGNLLAKLAEQWRADNGSIVVMNPKNGAILAMASFPDFDANKYSEVENKNVFINPVTLKRYEPGSVFKPITMAIGIETGAVSPETQYYNTGTAQIGGRIISNSIPDKILGWQSMTMVLEQSLNTGAIFVEQKVPKDIFLKYLKDFGIDGKTEIDVSEVAGDLSALSSGRDINFATASFGQGVAVTPIGLLRALSVIAGGGKLVKPHLVSKIVWRNGDFKNQETDDFKQIISPETAAKLTSMMIKVVENGSGRRAQVKGYTIAGKTGTAQVPDLKNGGYKDEYIHTFAAFAPAYDPKFIALIKLDNPKGVRFAESTVVAPFKELAEFIFSYYQIPPDKPETAQ</sequence>
<dbReference type="EMBL" id="LCDB01000030">
    <property type="protein sequence ID" value="KKS43612.1"/>
    <property type="molecule type" value="Genomic_DNA"/>
</dbReference>
<evidence type="ECO:0000259" key="5">
    <source>
        <dbReference type="Pfam" id="PF03717"/>
    </source>
</evidence>
<gene>
    <name evidence="6" type="ORF">UV07_C0030G0007</name>
</gene>
<organism evidence="6 7">
    <name type="scientific">Candidatus Azambacteria bacterium GW2011_GWB1_42_17</name>
    <dbReference type="NCBI Taxonomy" id="1618615"/>
    <lineage>
        <taxon>Bacteria</taxon>
        <taxon>Candidatus Azamiibacteriota</taxon>
    </lineage>
</organism>
<name>A0A0G0Z4H7_9BACT</name>
<evidence type="ECO:0000259" key="4">
    <source>
        <dbReference type="Pfam" id="PF00905"/>
    </source>
</evidence>
<dbReference type="InterPro" id="IPR005311">
    <property type="entry name" value="PBP_dimer"/>
</dbReference>
<dbReference type="PANTHER" id="PTHR30627:SF1">
    <property type="entry name" value="PEPTIDOGLYCAN D,D-TRANSPEPTIDASE FTSI"/>
    <property type="match status" value="1"/>
</dbReference>
<dbReference type="Proteomes" id="UP000033986">
    <property type="component" value="Unassembled WGS sequence"/>
</dbReference>
<evidence type="ECO:0000256" key="3">
    <source>
        <dbReference type="SAM" id="Phobius"/>
    </source>
</evidence>
<dbReference type="GO" id="GO:0005886">
    <property type="term" value="C:plasma membrane"/>
    <property type="evidence" value="ECO:0007669"/>
    <property type="project" value="TreeGrafter"/>
</dbReference>
<dbReference type="AlphaFoldDB" id="A0A0G0Z4H7"/>